<organism evidence="3 4">
    <name type="scientific">Carex littledalei</name>
    <dbReference type="NCBI Taxonomy" id="544730"/>
    <lineage>
        <taxon>Eukaryota</taxon>
        <taxon>Viridiplantae</taxon>
        <taxon>Streptophyta</taxon>
        <taxon>Embryophyta</taxon>
        <taxon>Tracheophyta</taxon>
        <taxon>Spermatophyta</taxon>
        <taxon>Magnoliopsida</taxon>
        <taxon>Liliopsida</taxon>
        <taxon>Poales</taxon>
        <taxon>Cyperaceae</taxon>
        <taxon>Cyperoideae</taxon>
        <taxon>Cariceae</taxon>
        <taxon>Carex</taxon>
        <taxon>Carex subgen. Euthyceras</taxon>
    </lineage>
</organism>
<dbReference type="Proteomes" id="UP000623129">
    <property type="component" value="Unassembled WGS sequence"/>
</dbReference>
<dbReference type="InterPro" id="IPR001810">
    <property type="entry name" value="F-box_dom"/>
</dbReference>
<reference evidence="3" key="1">
    <citation type="submission" date="2020-01" db="EMBL/GenBank/DDBJ databases">
        <title>Genome sequence of Kobresia littledalei, the first chromosome-level genome in the family Cyperaceae.</title>
        <authorList>
            <person name="Qu G."/>
        </authorList>
    </citation>
    <scope>NUCLEOTIDE SEQUENCE</scope>
    <source>
        <strain evidence="3">C.B.Clarke</strain>
        <tissue evidence="3">Leaf</tissue>
    </source>
</reference>
<dbReference type="AlphaFoldDB" id="A0A833QN92"/>
<accession>A0A833QN92</accession>
<evidence type="ECO:0000313" key="4">
    <source>
        <dbReference type="Proteomes" id="UP000623129"/>
    </source>
</evidence>
<comment type="caution">
    <text evidence="3">The sequence shown here is derived from an EMBL/GenBank/DDBJ whole genome shotgun (WGS) entry which is preliminary data.</text>
</comment>
<name>A0A833QN92_9POAL</name>
<dbReference type="EMBL" id="SWLB01000014">
    <property type="protein sequence ID" value="KAF3329575.1"/>
    <property type="molecule type" value="Genomic_DNA"/>
</dbReference>
<evidence type="ECO:0000259" key="1">
    <source>
        <dbReference type="Pfam" id="PF00646"/>
    </source>
</evidence>
<dbReference type="Gene3D" id="3.80.10.10">
    <property type="entry name" value="Ribonuclease Inhibitor"/>
    <property type="match status" value="1"/>
</dbReference>
<dbReference type="PANTHER" id="PTHR31639">
    <property type="entry name" value="F-BOX PROTEIN-LIKE"/>
    <property type="match status" value="1"/>
</dbReference>
<dbReference type="PANTHER" id="PTHR31639:SF266">
    <property type="entry name" value="OS02G0537200 PROTEIN"/>
    <property type="match status" value="1"/>
</dbReference>
<dbReference type="SUPFAM" id="SSF81383">
    <property type="entry name" value="F-box domain"/>
    <property type="match status" value="1"/>
</dbReference>
<feature type="domain" description="F-box" evidence="1">
    <location>
        <begin position="20"/>
        <end position="59"/>
    </location>
</feature>
<dbReference type="InterPro" id="IPR032675">
    <property type="entry name" value="LRR_dom_sf"/>
</dbReference>
<gene>
    <name evidence="3" type="ORF">FCM35_KLT04906</name>
</gene>
<dbReference type="SUPFAM" id="SSF52047">
    <property type="entry name" value="RNI-like"/>
    <property type="match status" value="1"/>
</dbReference>
<proteinExistence type="predicted"/>
<keyword evidence="4" id="KW-1185">Reference proteome</keyword>
<protein>
    <submittedName>
        <fullName evidence="3">F-box/FBD/LRR-repeat protein</fullName>
    </submittedName>
</protein>
<dbReference type="InterPro" id="IPR036047">
    <property type="entry name" value="F-box-like_dom_sf"/>
</dbReference>
<dbReference type="InterPro" id="IPR055411">
    <property type="entry name" value="LRR_FXL15/At3g58940/PEG3-like"/>
</dbReference>
<evidence type="ECO:0000259" key="2">
    <source>
        <dbReference type="Pfam" id="PF24758"/>
    </source>
</evidence>
<evidence type="ECO:0000313" key="3">
    <source>
        <dbReference type="EMBL" id="KAF3329575.1"/>
    </source>
</evidence>
<dbReference type="Pfam" id="PF00646">
    <property type="entry name" value="F-box"/>
    <property type="match status" value="1"/>
</dbReference>
<sequence length="280" mass="31495">MDGPQPQKICDDFNLNNDYISNLDADIKAKILEKLSLKEVVRTSILSSTWKDSWTSIPKLVFEEKFKESKLITALVDSVLVVHQGPLKKFKLVSKHACYEVIGRWMLVLSTNRIDHLNIVFNGDECKIPSRFFSCNALKFVSLSGCSINVPQSFNGFTLVHTLCLSNFNLSGFGIDKLVLSCPLLEHLELHYFFQQGCLCILAPNLNFLDIIGEFHDICLETPKLASGGISLSTDDADYREYSVAKDWKKSNITRALGLLLNIQKLQICGEFIGVSFEYA</sequence>
<dbReference type="Pfam" id="PF24758">
    <property type="entry name" value="LRR_At5g56370"/>
    <property type="match status" value="1"/>
</dbReference>
<feature type="domain" description="F-box/LRR-repeat protein 15/At3g58940/PEG3-like LRR" evidence="2">
    <location>
        <begin position="103"/>
        <end position="212"/>
    </location>
</feature>
<dbReference type="OrthoDB" id="627702at2759"/>